<feature type="domain" description="Alpha galactosidase C-terminal" evidence="9">
    <location>
        <begin position="456"/>
        <end position="527"/>
    </location>
</feature>
<proteinExistence type="inferred from homology"/>
<dbReference type="InterPro" id="IPR000111">
    <property type="entry name" value="Glyco_hydro_27/36_CS"/>
</dbReference>
<keyword evidence="5 7" id="KW-0378">Hydrolase</keyword>
<evidence type="ECO:0000256" key="8">
    <source>
        <dbReference type="SAM" id="Phobius"/>
    </source>
</evidence>
<organism evidence="10">
    <name type="scientific">Alexandrium monilatum</name>
    <dbReference type="NCBI Taxonomy" id="311494"/>
    <lineage>
        <taxon>Eukaryota</taxon>
        <taxon>Sar</taxon>
        <taxon>Alveolata</taxon>
        <taxon>Dinophyceae</taxon>
        <taxon>Gonyaulacales</taxon>
        <taxon>Pyrocystaceae</taxon>
        <taxon>Alexandrium</taxon>
    </lineage>
</organism>
<dbReference type="InterPro" id="IPR013780">
    <property type="entry name" value="Glyco_hydro_b"/>
</dbReference>
<keyword evidence="4" id="KW-0732">Signal</keyword>
<dbReference type="AlphaFoldDB" id="A0A7S4TC30"/>
<keyword evidence="7" id="KW-1015">Disulfide bond</keyword>
<evidence type="ECO:0000259" key="9">
    <source>
        <dbReference type="Pfam" id="PF17801"/>
    </source>
</evidence>
<feature type="transmembrane region" description="Helical" evidence="8">
    <location>
        <begin position="584"/>
        <end position="602"/>
    </location>
</feature>
<dbReference type="InterPro" id="IPR002241">
    <property type="entry name" value="Glyco_hydro_27"/>
</dbReference>
<keyword evidence="8" id="KW-0472">Membrane</keyword>
<dbReference type="GO" id="GO:0004557">
    <property type="term" value="F:alpha-galactosidase activity"/>
    <property type="evidence" value="ECO:0007669"/>
    <property type="project" value="UniProtKB-EC"/>
</dbReference>
<name>A0A7S4TC30_9DINO</name>
<evidence type="ECO:0000256" key="2">
    <source>
        <dbReference type="ARBA" id="ARBA00009743"/>
    </source>
</evidence>
<dbReference type="PRINTS" id="PR00740">
    <property type="entry name" value="GLHYDRLASE27"/>
</dbReference>
<comment type="similarity">
    <text evidence="2 7">Belongs to the glycosyl hydrolase 27 family.</text>
</comment>
<dbReference type="InterPro" id="IPR017853">
    <property type="entry name" value="GH"/>
</dbReference>
<dbReference type="GO" id="GO:0005975">
    <property type="term" value="P:carbohydrate metabolic process"/>
    <property type="evidence" value="ECO:0007669"/>
    <property type="project" value="InterPro"/>
</dbReference>
<dbReference type="InterPro" id="IPR041233">
    <property type="entry name" value="Melibiase_C"/>
</dbReference>
<gene>
    <name evidence="10" type="ORF">AMON00008_LOCUS65098</name>
</gene>
<keyword evidence="8" id="KW-1133">Transmembrane helix</keyword>
<evidence type="ECO:0000256" key="5">
    <source>
        <dbReference type="ARBA" id="ARBA00022801"/>
    </source>
</evidence>
<evidence type="ECO:0000313" key="10">
    <source>
        <dbReference type="EMBL" id="CAE4669653.1"/>
    </source>
</evidence>
<dbReference type="Pfam" id="PF17801">
    <property type="entry name" value="Melibiase_C"/>
    <property type="match status" value="1"/>
</dbReference>
<accession>A0A7S4TC30</accession>
<evidence type="ECO:0000256" key="6">
    <source>
        <dbReference type="ARBA" id="ARBA00023295"/>
    </source>
</evidence>
<protein>
    <recommendedName>
        <fullName evidence="3 7">Alpha-galactosidase</fullName>
        <ecNumber evidence="3 7">3.2.1.22</ecNumber>
    </recommendedName>
    <alternativeName>
        <fullName evidence="7">Melibiase</fullName>
    </alternativeName>
</protein>
<dbReference type="SUPFAM" id="SSF51011">
    <property type="entry name" value="Glycosyl hydrolase domain"/>
    <property type="match status" value="1"/>
</dbReference>
<dbReference type="Gene3D" id="2.60.40.1180">
    <property type="entry name" value="Golgi alpha-mannosidase II"/>
    <property type="match status" value="1"/>
</dbReference>
<dbReference type="EMBL" id="HBNR01090666">
    <property type="protein sequence ID" value="CAE4669653.1"/>
    <property type="molecule type" value="Transcribed_RNA"/>
</dbReference>
<dbReference type="PANTHER" id="PTHR11452:SF75">
    <property type="entry name" value="ALPHA-GALACTOSIDASE MEL1"/>
    <property type="match status" value="1"/>
</dbReference>
<dbReference type="EC" id="3.2.1.22" evidence="3 7"/>
<comment type="catalytic activity">
    <reaction evidence="1 7">
        <text>Hydrolysis of terminal, non-reducing alpha-D-galactose residues in alpha-D-galactosides, including galactose oligosaccharides, galactomannans and galactolipids.</text>
        <dbReference type="EC" id="3.2.1.22"/>
    </reaction>
</comment>
<dbReference type="PANTHER" id="PTHR11452">
    <property type="entry name" value="ALPHA-GALACTOSIDASE/ALPHA-N-ACETYLGALACTOSAMINIDASE"/>
    <property type="match status" value="1"/>
</dbReference>
<dbReference type="CDD" id="cd14792">
    <property type="entry name" value="GH27"/>
    <property type="match status" value="1"/>
</dbReference>
<dbReference type="Pfam" id="PF16499">
    <property type="entry name" value="Melibiase_2"/>
    <property type="match status" value="2"/>
</dbReference>
<keyword evidence="8" id="KW-0812">Transmembrane</keyword>
<evidence type="ECO:0000256" key="4">
    <source>
        <dbReference type="ARBA" id="ARBA00022729"/>
    </source>
</evidence>
<dbReference type="SUPFAM" id="SSF51445">
    <property type="entry name" value="(Trans)glycosidases"/>
    <property type="match status" value="1"/>
</dbReference>
<dbReference type="PROSITE" id="PS00512">
    <property type="entry name" value="ALPHA_GALACTOSIDASE"/>
    <property type="match status" value="1"/>
</dbReference>
<evidence type="ECO:0000256" key="7">
    <source>
        <dbReference type="RuleBase" id="RU361168"/>
    </source>
</evidence>
<reference evidence="10" key="1">
    <citation type="submission" date="2021-01" db="EMBL/GenBank/DDBJ databases">
        <authorList>
            <person name="Corre E."/>
            <person name="Pelletier E."/>
            <person name="Niang G."/>
            <person name="Scheremetjew M."/>
            <person name="Finn R."/>
            <person name="Kale V."/>
            <person name="Holt S."/>
            <person name="Cochrane G."/>
            <person name="Meng A."/>
            <person name="Brown T."/>
            <person name="Cohen L."/>
        </authorList>
    </citation>
    <scope>NUCLEOTIDE SEQUENCE</scope>
    <source>
        <strain evidence="10">CCMP3105</strain>
    </source>
</reference>
<dbReference type="Gene3D" id="3.20.20.70">
    <property type="entry name" value="Aldolase class I"/>
    <property type="match status" value="1"/>
</dbReference>
<evidence type="ECO:0000256" key="1">
    <source>
        <dbReference type="ARBA" id="ARBA00001255"/>
    </source>
</evidence>
<keyword evidence="6 7" id="KW-0326">Glycosidase</keyword>
<dbReference type="InterPro" id="IPR013785">
    <property type="entry name" value="Aldolase_TIM"/>
</dbReference>
<evidence type="ECO:0000256" key="3">
    <source>
        <dbReference type="ARBA" id="ARBA00012755"/>
    </source>
</evidence>
<sequence length="616" mass="66805">MLPAMQRPGSSHAGARNRVALAAGVLLSTGRPALGLDDGLAATPPMGYNTWNDLGCEALHEKSLREIAAKLKRLGLLDLGYRYFNVDDCWMRRSRNSATGHFDVDLRVFPSGMRAFGDHIHSLGFKFGLYTSRGYATCVGRQASLGREAIDAKDFAAWGVDLLKNDGCYDPDCGTKINHPWSGSGVCGSKDRKKTIQKYEKMERALNKTGRPIVHAICGWQPWYAPVGRSIGHMWRISADVRDWLGVYEATRIMEQLTEFHGPHGWNDPDMLLGSSKGSSLTVTPVQARAQFSLWAVMGAPLIIGASVLNMSHYDLVTYSNAEAIRVNQDPLGMAGQLVQSNCPAYPGLSTWLTADGTPEFEIDTKGTKDGVLCGGDLRAPNCAGCRRWAQRNSSWCGGQCETVKYKARKGKLKDACVSRGLGKPPTADTVDPPSEDNPNSFLRILYRRADMHQCQQVWARPLQDGEVAVAFVNFASQASKVQLPLDYLNLGPKATVHDLWSGGKAVVQGELRASLVADGGHVLLRLANHTVLPDGQPPDQQFGNSGSGPHAGAESLLEAAGFEQAATFPGRAGAASEAKVLQLSNFLLCFGLCALLALLLARPRYCVRLKALLWA</sequence>